<evidence type="ECO:0000256" key="4">
    <source>
        <dbReference type="ARBA" id="ARBA00023242"/>
    </source>
</evidence>
<organism evidence="5 6">
    <name type="scientific">Amborella trichopoda</name>
    <dbReference type="NCBI Taxonomy" id="13333"/>
    <lineage>
        <taxon>Eukaryota</taxon>
        <taxon>Viridiplantae</taxon>
        <taxon>Streptophyta</taxon>
        <taxon>Embryophyta</taxon>
        <taxon>Tracheophyta</taxon>
        <taxon>Spermatophyta</taxon>
        <taxon>Magnoliopsida</taxon>
        <taxon>Amborellales</taxon>
        <taxon>Amborellaceae</taxon>
        <taxon>Amborella</taxon>
    </lineage>
</organism>
<dbReference type="GO" id="GO:0005643">
    <property type="term" value="C:nuclear pore"/>
    <property type="evidence" value="ECO:0007669"/>
    <property type="project" value="InterPro"/>
</dbReference>
<dbReference type="EMBL" id="KI394907">
    <property type="protein sequence ID" value="ERN00333.1"/>
    <property type="molecule type" value="Genomic_DNA"/>
</dbReference>
<sequence length="1577" mass="177900">MVSPKLLLSTVESTLLSSSSATSLQRLELMHTLRSFSSALQSLLSYPGPKASDRAHVLSKEVRLPDASIITLDGQDVQIVIKLSDDLNLNEIDSVVLLVSAHQEWGLFGREPLEILRLAEGLWYTERRALLTSLYTLMRAVVLDQGLDTDLASDILQYLEDLLKSGLRQRLINLLKELNREDPSGLGGPQAEHYILDSRGALVERKAVVLRERLTISHCLVLSVLILRINPKDAKDIFVALKDSIVDLNGGGTVTLQTSYSLFFGLVISLTSDALSTVRDKVSALSIDDSFRHEFQDLVVAPGIDPSVGGFVDSIRFAWAVYLMITVEGKYTSSGVSSVANICSCLEHACMKNVFQFSLDKIVQTPAYQNDDEDMIYMYNAYLHKLMMCFLSHPIARDKVKEMKEKAMSALSPYSIGRSHDLRSDENLNLQQDIQTESEPFISLLELVSEIYQKEPDLIVGNEVLWTFVNFAGEGHTSFQTLVAFLRMLSTLGSNEEGAIRIFQLLQGKALHSIGWNTLFDCLSVYEQKFKQSLQSTGTVLPEFQEGDAKALVAYLGVLQKVVENGNPVERTKWFPDIEPLFKLLGYENVPTYLKGALRNAISAFIEVSPVLKDTIWNYLEQYDLPLVVGPPLVGYSSQQVPTQVYDMRYELNEVEARSERYPSTISFLNLLNALIAKERDVSDRGRRFVGIFRFVYDHVFGPFPQQAYADPMEKWQLVVACLRHFQMILNIYDIVDEDIENVVEQSSQFHNVGQPLSSLETQIPVIELMKDFMSGRMVFRNIMSIVSHGVNGLLTDRTGQIYGHFLEEAVRISLEIIVLVFAKDLRLADYWRPFYQPLDAILSQDRNQIVALLEYVRYDFCPEIQKWSIKIMGILSSRMAGLVPLLLESNASNNLIEDYAACLEMRAEECLVTDTLSDDIGVMILQLLIDNISRPAPNLAHLLLKYDVDTSVDRTVLQPKYHYSCLRVILDILERLQKPDANALLHEFGFQLLYELCLDPLTGRPTMDLLCGKKYQFFLKYLGTLAAAPLPKRNVNQALRISDLQQRAWLLKLLALEMHMGDDSIPTHRELCLSLLNHLFIRDTRDSDAVGSLLPITSQRHTENVVSTSNFNSKVLEILDVIQFRSPDTALQFSQSISKLSRDMKVEDILGSPATTENGGVYYYSERGDRLIDLAAFRDKLWQMCNNLSPQQGSLGEDKLAEIKESIQQLLRWGWKYNKNLEEQAAQLHMLIGWSQIVEVSISRRLLFLEYRSQILFDILDASLSSSASPDCSVKMAVILSQVALTCMAKLRDERFLSPGGDSADNITYLDIISVTHLSNGACHSILLKLIMAILRPESSELLRKRQYSLLLSYFQYCRSLLNPDVPVSILYSLLAEGQDGGEDVDMQKIDNDQTELDQTNFCVLKREAKALLDVVTKDAMHGSEVGKAISFYVLDTFITVDQEHFFLTQLQSRGFLRASLSYIGSFPGQENLLSVDYSHRSHTLEAKLALLLRVGHNYKKQGSQVLLSMGILEHLTSCKALNMQVKAGFRWADSSKVGPAEKYKQPIVTLPVLRLVSCLTSLVDTSDFLEHYFFL</sequence>
<evidence type="ECO:0000256" key="1">
    <source>
        <dbReference type="ARBA" id="ARBA00004123"/>
    </source>
</evidence>
<dbReference type="STRING" id="13333.W1NXF6"/>
<dbReference type="HOGENOM" id="CLU_002139_0_0_1"/>
<name>W1NXF6_AMBTC</name>
<keyword evidence="6" id="KW-1185">Reference proteome</keyword>
<dbReference type="Gramene" id="ERN00333">
    <property type="protein sequence ID" value="ERN00333"/>
    <property type="gene ID" value="AMTR_s00104p00040040"/>
</dbReference>
<dbReference type="PANTHER" id="PTHR31344">
    <property type="entry name" value="NUCLEAR PORE COMPLEX PROTEIN NUP205"/>
    <property type="match status" value="1"/>
</dbReference>
<protein>
    <recommendedName>
        <fullName evidence="7">Nuclear pore complex protein NUP205</fullName>
    </recommendedName>
</protein>
<keyword evidence="3" id="KW-0813">Transport</keyword>
<evidence type="ECO:0000256" key="2">
    <source>
        <dbReference type="ARBA" id="ARBA00005892"/>
    </source>
</evidence>
<dbReference type="eggNOG" id="KOG1835">
    <property type="taxonomic scope" value="Eukaryota"/>
</dbReference>
<dbReference type="InterPro" id="IPR021827">
    <property type="entry name" value="Nup186/Nup192/Nup205"/>
</dbReference>
<proteinExistence type="inferred from homology"/>
<accession>W1NXF6</accession>
<evidence type="ECO:0008006" key="7">
    <source>
        <dbReference type="Google" id="ProtNLM"/>
    </source>
</evidence>
<evidence type="ECO:0000313" key="6">
    <source>
        <dbReference type="Proteomes" id="UP000017836"/>
    </source>
</evidence>
<evidence type="ECO:0000256" key="3">
    <source>
        <dbReference type="ARBA" id="ARBA00022448"/>
    </source>
</evidence>
<keyword evidence="4" id="KW-0539">Nucleus</keyword>
<dbReference type="Proteomes" id="UP000017836">
    <property type="component" value="Unassembled WGS sequence"/>
</dbReference>
<gene>
    <name evidence="5" type="ORF">AMTR_s00104p00040040</name>
</gene>
<comment type="subcellular location">
    <subcellularLocation>
        <location evidence="1">Nucleus</location>
    </subcellularLocation>
</comment>
<dbReference type="OMA" id="MTCFLSH"/>
<dbReference type="Pfam" id="PF11894">
    <property type="entry name" value="Nup192"/>
    <property type="match status" value="1"/>
</dbReference>
<dbReference type="PANTHER" id="PTHR31344:SF0">
    <property type="entry name" value="NUCLEAR PORE COMPLEX PROTEIN NUP205"/>
    <property type="match status" value="1"/>
</dbReference>
<reference evidence="6" key="1">
    <citation type="journal article" date="2013" name="Science">
        <title>The Amborella genome and the evolution of flowering plants.</title>
        <authorList>
            <consortium name="Amborella Genome Project"/>
        </authorList>
    </citation>
    <scope>NUCLEOTIDE SEQUENCE [LARGE SCALE GENOMIC DNA]</scope>
</reference>
<evidence type="ECO:0000313" key="5">
    <source>
        <dbReference type="EMBL" id="ERN00333.1"/>
    </source>
</evidence>
<comment type="similarity">
    <text evidence="2">Belongs to the NUP186/NUP192/NUP205 family.</text>
</comment>